<dbReference type="GO" id="GO:0031120">
    <property type="term" value="P:snRNA pseudouridine synthesis"/>
    <property type="evidence" value="ECO:0007669"/>
    <property type="project" value="UniProtKB-ARBA"/>
</dbReference>
<evidence type="ECO:0000256" key="6">
    <source>
        <dbReference type="ARBA" id="ARBA00022694"/>
    </source>
</evidence>
<dbReference type="GO" id="GO:0003723">
    <property type="term" value="F:RNA binding"/>
    <property type="evidence" value="ECO:0007669"/>
    <property type="project" value="InterPro"/>
</dbReference>
<dbReference type="GO" id="GO:0006397">
    <property type="term" value="P:mRNA processing"/>
    <property type="evidence" value="ECO:0007669"/>
    <property type="project" value="UniProtKB-KW"/>
</dbReference>
<evidence type="ECO:0000256" key="14">
    <source>
        <dbReference type="PIRSR" id="PIRSR641708-1"/>
    </source>
</evidence>
<evidence type="ECO:0000256" key="2">
    <source>
        <dbReference type="ARBA" id="ARBA00001832"/>
    </source>
</evidence>
<dbReference type="InterPro" id="IPR020103">
    <property type="entry name" value="PsdUridine_synth_cat_dom_sf"/>
</dbReference>
<dbReference type="GO" id="GO:0009982">
    <property type="term" value="F:pseudouridine synthase activity"/>
    <property type="evidence" value="ECO:0007669"/>
    <property type="project" value="InterPro"/>
</dbReference>
<dbReference type="InterPro" id="IPR020094">
    <property type="entry name" value="TruA/RsuA/RluB/E/F_N"/>
</dbReference>
<sequence length="553" mass="62284">MSTENANETPLQTAAPEAAAPAEPTSAPSDNNEQSGSSRGGRGQGRGRGGTANGRKHKNMGRKEYQREERSAKRVKTVDSVHDGEDRRSRTRTDWQPRELAEGEEKEDRKPKRKVAVMISYCGSGYRGMQLNPPHKSIEGDLFEAFVKAGAISAANSTDPKKSSLVRCARTDKGVHAAGNVISLKLIIEDPEIIPKINAALPEQIRVWDIIRTTGSFSCYTLCDSRKYEYLVPSHVFLPPHPESFLAKTCWEYAEKEGDLENYLARQKDVEHWWPQTDQKVLDELSDLGRDAITEAIKAEGRADPTLPVDPTQQAAQLLKKIREIRQREKKDYRISPERLEKVREAFRQFVGTNNYYNFTVDKTFKDASAKRHIKSFEVLDPVIINGTEWLSVHVHGQSFMMHQIRKMVGIAMMVVRTGCPVSRIHDCFGPRKISVAKAPALGLLLENPLFDHYNNVISKENQRDPLDFTKYKTEIDEFKQKFIYSKIFEQEESEHTFAQFVEYLDVCSGSQYLYLTSAGFKALDDAPKQPASAVVQAPGNQSDDEAAGEEEG</sequence>
<dbReference type="SUPFAM" id="SSF55120">
    <property type="entry name" value="Pseudouridine synthase"/>
    <property type="match status" value="1"/>
</dbReference>
<comment type="similarity">
    <text evidence="4">Belongs to the tRNA pseudouridine synthase TruA family.</text>
</comment>
<dbReference type="CDD" id="cd02568">
    <property type="entry name" value="PseudoU_synth_PUS1_PUS2"/>
    <property type="match status" value="1"/>
</dbReference>
<feature type="binding site" evidence="15">
    <location>
        <position position="228"/>
    </location>
    <ligand>
        <name>substrate</name>
    </ligand>
</feature>
<evidence type="ECO:0000259" key="17">
    <source>
        <dbReference type="Pfam" id="PF01416"/>
    </source>
</evidence>
<dbReference type="PANTHER" id="PTHR11142:SF4">
    <property type="entry name" value="PSEUDOURIDYLATE SYNTHASE 1 HOMOLOG"/>
    <property type="match status" value="1"/>
</dbReference>
<feature type="compositionally biased region" description="Low complexity" evidence="16">
    <location>
        <begin position="13"/>
        <end position="37"/>
    </location>
</feature>
<comment type="catalytic activity">
    <reaction evidence="9">
        <text>a uridine in tRNA = a pseudouridine in tRNA</text>
        <dbReference type="Rhea" id="RHEA:54572"/>
        <dbReference type="Rhea" id="RHEA-COMP:13339"/>
        <dbReference type="Rhea" id="RHEA-COMP:13934"/>
        <dbReference type="ChEBI" id="CHEBI:65314"/>
        <dbReference type="ChEBI" id="CHEBI:65315"/>
    </reaction>
</comment>
<dbReference type="OMA" id="NKAFDCR"/>
<feature type="compositionally biased region" description="Polar residues" evidence="16">
    <location>
        <begin position="1"/>
        <end position="12"/>
    </location>
</feature>
<evidence type="ECO:0000313" key="18">
    <source>
        <dbReference type="EMBL" id="CCX33153.1"/>
    </source>
</evidence>
<dbReference type="GO" id="GO:0031119">
    <property type="term" value="P:tRNA pseudouridine synthesis"/>
    <property type="evidence" value="ECO:0007669"/>
    <property type="project" value="InterPro"/>
</dbReference>
<reference evidence="18 19" key="1">
    <citation type="journal article" date="2013" name="PLoS Genet.">
        <title>The genome and development-dependent transcriptomes of Pyronema confluens: a window into fungal evolution.</title>
        <authorList>
            <person name="Traeger S."/>
            <person name="Altegoer F."/>
            <person name="Freitag M."/>
            <person name="Gabaldon T."/>
            <person name="Kempken F."/>
            <person name="Kumar A."/>
            <person name="Marcet-Houben M."/>
            <person name="Poggeler S."/>
            <person name="Stajich J.E."/>
            <person name="Nowrousian M."/>
        </authorList>
    </citation>
    <scope>NUCLEOTIDE SEQUENCE [LARGE SCALE GENOMIC DNA]</scope>
    <source>
        <strain evidence="19">CBS 100304</strain>
        <tissue evidence="18">Vegetative mycelium</tissue>
    </source>
</reference>
<keyword evidence="19" id="KW-1185">Reference proteome</keyword>
<feature type="domain" description="Pseudouridine synthase I TruA alpha/beta" evidence="17">
    <location>
        <begin position="346"/>
        <end position="452"/>
    </location>
</feature>
<feature type="active site" description="Nucleophile" evidence="14">
    <location>
        <position position="172"/>
    </location>
</feature>
<dbReference type="InterPro" id="IPR020097">
    <property type="entry name" value="PsdUridine_synth_TruA_a/b_dom"/>
</dbReference>
<organism evidence="18 19">
    <name type="scientific">Pyronema omphalodes (strain CBS 100304)</name>
    <name type="common">Pyronema confluens</name>
    <dbReference type="NCBI Taxonomy" id="1076935"/>
    <lineage>
        <taxon>Eukaryota</taxon>
        <taxon>Fungi</taxon>
        <taxon>Dikarya</taxon>
        <taxon>Ascomycota</taxon>
        <taxon>Pezizomycotina</taxon>
        <taxon>Pezizomycetes</taxon>
        <taxon>Pezizales</taxon>
        <taxon>Pyronemataceae</taxon>
        <taxon>Pyronema</taxon>
    </lineage>
</organism>
<dbReference type="PANTHER" id="PTHR11142">
    <property type="entry name" value="PSEUDOURIDYLATE SYNTHASE"/>
    <property type="match status" value="1"/>
</dbReference>
<keyword evidence="8" id="KW-0539">Nucleus</keyword>
<evidence type="ECO:0000256" key="11">
    <source>
        <dbReference type="ARBA" id="ARBA00073968"/>
    </source>
</evidence>
<dbReference type="GO" id="GO:1990481">
    <property type="term" value="P:mRNA pseudouridine synthesis"/>
    <property type="evidence" value="ECO:0007669"/>
    <property type="project" value="TreeGrafter"/>
</dbReference>
<evidence type="ECO:0000256" key="7">
    <source>
        <dbReference type="ARBA" id="ARBA00023235"/>
    </source>
</evidence>
<comment type="function">
    <text evidence="10">Formation of pseudouridine at positions 27 and 28 in the anticodon stem and loop of transfer RNAs; at positions 34 and 36 of intron-containing precursor tRNA(Ile) and at position 35 in the intron-containing tRNA(Tyr). Catalyzes pseudouridylation at position 44 in U2 snRNA. Also catalyzes pseudouridylation of mRNAs.</text>
</comment>
<comment type="catalytic activity">
    <reaction evidence="2">
        <text>uridine in snRNA = pseudouridine in snRNA</text>
        <dbReference type="Rhea" id="RHEA:51124"/>
        <dbReference type="Rhea" id="RHEA-COMP:12891"/>
        <dbReference type="Rhea" id="RHEA-COMP:12892"/>
        <dbReference type="ChEBI" id="CHEBI:65314"/>
        <dbReference type="ChEBI" id="CHEBI:65315"/>
    </reaction>
</comment>
<evidence type="ECO:0000256" key="13">
    <source>
        <dbReference type="ARBA" id="ARBA00080858"/>
    </source>
</evidence>
<evidence type="ECO:0000313" key="19">
    <source>
        <dbReference type="Proteomes" id="UP000018144"/>
    </source>
</evidence>
<evidence type="ECO:0000256" key="12">
    <source>
        <dbReference type="ARBA" id="ARBA00079072"/>
    </source>
</evidence>
<evidence type="ECO:0000256" key="16">
    <source>
        <dbReference type="SAM" id="MobiDB-lite"/>
    </source>
</evidence>
<feature type="compositionally biased region" description="Basic and acidic residues" evidence="16">
    <location>
        <begin position="61"/>
        <end position="110"/>
    </location>
</feature>
<keyword evidence="5" id="KW-0507">mRNA processing</keyword>
<keyword evidence="7" id="KW-0413">Isomerase</keyword>
<comment type="subcellular location">
    <subcellularLocation>
        <location evidence="3">Nucleus</location>
    </subcellularLocation>
</comment>
<gene>
    <name evidence="18" type="ORF">PCON_14193</name>
</gene>
<dbReference type="OrthoDB" id="10256309at2759"/>
<dbReference type="FunFam" id="3.30.70.580:FF:000002">
    <property type="entry name" value="tRNA pseudouridine synthase"/>
    <property type="match status" value="1"/>
</dbReference>
<keyword evidence="6" id="KW-0819">tRNA processing</keyword>
<evidence type="ECO:0000256" key="8">
    <source>
        <dbReference type="ARBA" id="ARBA00023242"/>
    </source>
</evidence>
<feature type="region of interest" description="Disordered" evidence="16">
    <location>
        <begin position="1"/>
        <end position="112"/>
    </location>
</feature>
<dbReference type="Gene3D" id="3.30.70.580">
    <property type="entry name" value="Pseudouridine synthase I, catalytic domain, N-terminal subdomain"/>
    <property type="match status" value="1"/>
</dbReference>
<dbReference type="FunFam" id="3.30.70.660:FF:000002">
    <property type="entry name" value="tRNA pseudouridine synthase"/>
    <property type="match status" value="1"/>
</dbReference>
<dbReference type="EMBL" id="HF936029">
    <property type="protein sequence ID" value="CCX33153.1"/>
    <property type="molecule type" value="Genomic_DNA"/>
</dbReference>
<evidence type="ECO:0000256" key="4">
    <source>
        <dbReference type="ARBA" id="ARBA00009375"/>
    </source>
</evidence>
<evidence type="ECO:0000256" key="9">
    <source>
        <dbReference type="ARBA" id="ARBA00036943"/>
    </source>
</evidence>
<feature type="compositionally biased region" description="Gly residues" evidence="16">
    <location>
        <begin position="38"/>
        <end position="52"/>
    </location>
</feature>
<protein>
    <recommendedName>
        <fullName evidence="11">tRNA pseudouridine synthase 1</fullName>
    </recommendedName>
    <alternativeName>
        <fullName evidence="12">tRNA pseudouridylate synthase 1</fullName>
    </alternativeName>
    <alternativeName>
        <fullName evidence="13">tRNA-uridine isomerase 1</fullName>
    </alternativeName>
</protein>
<evidence type="ECO:0000256" key="1">
    <source>
        <dbReference type="ARBA" id="ARBA00001166"/>
    </source>
</evidence>
<dbReference type="eggNOG" id="KOG2553">
    <property type="taxonomic scope" value="Eukaryota"/>
</dbReference>
<evidence type="ECO:0000256" key="5">
    <source>
        <dbReference type="ARBA" id="ARBA00022664"/>
    </source>
</evidence>
<evidence type="ECO:0000256" key="15">
    <source>
        <dbReference type="PIRSR" id="PIRSR641708-2"/>
    </source>
</evidence>
<dbReference type="GO" id="GO:0005634">
    <property type="term" value="C:nucleus"/>
    <property type="evidence" value="ECO:0007669"/>
    <property type="project" value="UniProtKB-SubCell"/>
</dbReference>
<dbReference type="InterPro" id="IPR041708">
    <property type="entry name" value="PUS1/PUS2-like"/>
</dbReference>
<evidence type="ECO:0000256" key="3">
    <source>
        <dbReference type="ARBA" id="ARBA00004123"/>
    </source>
</evidence>
<accession>U4LMH6</accession>
<dbReference type="STRING" id="1076935.U4LMH6"/>
<dbReference type="Gene3D" id="3.30.70.660">
    <property type="entry name" value="Pseudouridine synthase I, catalytic domain, C-terminal subdomain"/>
    <property type="match status" value="1"/>
</dbReference>
<feature type="compositionally biased region" description="Acidic residues" evidence="16">
    <location>
        <begin position="543"/>
        <end position="553"/>
    </location>
</feature>
<proteinExistence type="inferred from homology"/>
<dbReference type="Proteomes" id="UP000018144">
    <property type="component" value="Unassembled WGS sequence"/>
</dbReference>
<evidence type="ECO:0000256" key="10">
    <source>
        <dbReference type="ARBA" id="ARBA00053072"/>
    </source>
</evidence>
<feature type="region of interest" description="Disordered" evidence="16">
    <location>
        <begin position="532"/>
        <end position="553"/>
    </location>
</feature>
<dbReference type="InterPro" id="IPR001406">
    <property type="entry name" value="PsdUridine_synth_TruA"/>
</dbReference>
<dbReference type="AlphaFoldDB" id="U4LMH6"/>
<name>U4LMH6_PYROM</name>
<dbReference type="Pfam" id="PF01416">
    <property type="entry name" value="PseudoU_synth_1"/>
    <property type="match status" value="1"/>
</dbReference>
<comment type="catalytic activity">
    <reaction evidence="1">
        <text>a uridine in mRNA = a pseudouridine in mRNA</text>
        <dbReference type="Rhea" id="RHEA:56644"/>
        <dbReference type="Rhea" id="RHEA-COMP:14658"/>
        <dbReference type="Rhea" id="RHEA-COMP:14659"/>
        <dbReference type="ChEBI" id="CHEBI:65314"/>
        <dbReference type="ChEBI" id="CHEBI:65315"/>
    </reaction>
</comment>
<dbReference type="InterPro" id="IPR020095">
    <property type="entry name" value="PsdUridine_synth_TruA_C"/>
</dbReference>